<sequence length="449" mass="50134">MTQIQFTLRSKVYFYESDRGGSLISMTDKKTLSLNADAVEVVNGLQSGWLTEDEAAEKTNDLNLGYFTLITMQKAGMLDARIVNKNKKLFTLSPSPEDSAFKKQIESGTTYHLNRYAYLHQAEDALLLESPLTPCRITIFDAKLTGMIHQLCTGMRLDIAGDDAKTFLSVLIALGIAEPAGMEKENDPMDFWQFHDLLYYARTLDGKNAYPTGGTYRFREKRPTIPINRESVSDTFIALPEPTEELAESLNTPFSEVLGMRQSQREFSENFITLEELGAFFHAAARIKSVQTIPDNGEIVTMRPSPSGGARHALEIYPLIKRCEGVPPGAYRYDAANHRLERVPTTPDKLKKMLEENPYEFLGGESPQITLNISARIGRTAWKYESIAYKLINQDMGCLYQTFYLVATALGLAPCALGSVNTEKLGKAHGIDWSEEPFIGAFTLGKTND</sequence>
<evidence type="ECO:0000259" key="1">
    <source>
        <dbReference type="Pfam" id="PF00881"/>
    </source>
</evidence>
<dbReference type="EMBL" id="FNGA01000005">
    <property type="protein sequence ID" value="SDL52962.1"/>
    <property type="molecule type" value="Genomic_DNA"/>
</dbReference>
<evidence type="ECO:0000259" key="2">
    <source>
        <dbReference type="Pfam" id="PF22767"/>
    </source>
</evidence>
<dbReference type="InterPro" id="IPR052544">
    <property type="entry name" value="Bacteriocin_Proc_Enz"/>
</dbReference>
<feature type="domain" description="Cyanobactin oxidase ThcOx second" evidence="2">
    <location>
        <begin position="112"/>
        <end position="207"/>
    </location>
</feature>
<dbReference type="PANTHER" id="PTHR43745:SF2">
    <property type="entry name" value="NITROREDUCTASE MJ1384-RELATED"/>
    <property type="match status" value="1"/>
</dbReference>
<evidence type="ECO:0000313" key="3">
    <source>
        <dbReference type="EMBL" id="SDL52962.1"/>
    </source>
</evidence>
<dbReference type="STRING" id="246191.SAMN05660337_3207"/>
<dbReference type="InterPro" id="IPR000415">
    <property type="entry name" value="Nitroreductase-like"/>
</dbReference>
<dbReference type="Gene3D" id="3.40.109.10">
    <property type="entry name" value="NADH Oxidase"/>
    <property type="match status" value="1"/>
</dbReference>
<dbReference type="Pfam" id="PF22767">
    <property type="entry name" value="ThcOx"/>
    <property type="match status" value="1"/>
</dbReference>
<dbReference type="NCBIfam" id="TIGR03605">
    <property type="entry name" value="antibiot_sagB"/>
    <property type="match status" value="1"/>
</dbReference>
<feature type="domain" description="Nitroreductase" evidence="1">
    <location>
        <begin position="260"/>
        <end position="446"/>
    </location>
</feature>
<dbReference type="GO" id="GO:0016491">
    <property type="term" value="F:oxidoreductase activity"/>
    <property type="evidence" value="ECO:0007669"/>
    <property type="project" value="InterPro"/>
</dbReference>
<dbReference type="AlphaFoldDB" id="A0A1G9KTD8"/>
<keyword evidence="4" id="KW-1185">Reference proteome</keyword>
<dbReference type="SUPFAM" id="SSF55469">
    <property type="entry name" value="FMN-dependent nitroreductase-like"/>
    <property type="match status" value="1"/>
</dbReference>
<proteinExistence type="predicted"/>
<evidence type="ECO:0000313" key="4">
    <source>
        <dbReference type="Proteomes" id="UP000199053"/>
    </source>
</evidence>
<dbReference type="Proteomes" id="UP000199053">
    <property type="component" value="Unassembled WGS sequence"/>
</dbReference>
<organism evidence="3 4">
    <name type="scientific">Maridesulfovibrio ferrireducens</name>
    <dbReference type="NCBI Taxonomy" id="246191"/>
    <lineage>
        <taxon>Bacteria</taxon>
        <taxon>Pseudomonadati</taxon>
        <taxon>Thermodesulfobacteriota</taxon>
        <taxon>Desulfovibrionia</taxon>
        <taxon>Desulfovibrionales</taxon>
        <taxon>Desulfovibrionaceae</taxon>
        <taxon>Maridesulfovibrio</taxon>
    </lineage>
</organism>
<dbReference type="InterPro" id="IPR020051">
    <property type="entry name" value="SagB-type_dehydrogenase"/>
</dbReference>
<reference evidence="4" key="1">
    <citation type="submission" date="2016-10" db="EMBL/GenBank/DDBJ databases">
        <authorList>
            <person name="Varghese N."/>
            <person name="Submissions S."/>
        </authorList>
    </citation>
    <scope>NUCLEOTIDE SEQUENCE [LARGE SCALE GENOMIC DNA]</scope>
    <source>
        <strain evidence="4">DSM 16995</strain>
    </source>
</reference>
<accession>A0A1G9KTD8</accession>
<dbReference type="CDD" id="cd02142">
    <property type="entry name" value="McbC_SagB-like_oxidoreductase"/>
    <property type="match status" value="1"/>
</dbReference>
<gene>
    <name evidence="3" type="ORF">SAMN05660337_3207</name>
</gene>
<dbReference type="InterPro" id="IPR029479">
    <property type="entry name" value="Nitroreductase"/>
</dbReference>
<protein>
    <submittedName>
        <fullName evidence="3">SagB-type dehydrogenase domain-containing protein</fullName>
    </submittedName>
</protein>
<dbReference type="PANTHER" id="PTHR43745">
    <property type="entry name" value="NITROREDUCTASE MJ1384-RELATED"/>
    <property type="match status" value="1"/>
</dbReference>
<dbReference type="InterPro" id="IPR054488">
    <property type="entry name" value="ThcOx_dom2"/>
</dbReference>
<dbReference type="Pfam" id="PF00881">
    <property type="entry name" value="Nitroreductase"/>
    <property type="match status" value="1"/>
</dbReference>
<name>A0A1G9KTD8_9BACT</name>